<accession>A0A0F9UBC1</accession>
<evidence type="ECO:0000313" key="1">
    <source>
        <dbReference type="EMBL" id="KKN90475.1"/>
    </source>
</evidence>
<dbReference type="EMBL" id="LAZR01000110">
    <property type="protein sequence ID" value="KKN90475.1"/>
    <property type="molecule type" value="Genomic_DNA"/>
</dbReference>
<sequence>MKILYAWHGSKDPVLTYGAKDKPDVLHLGSIEQAAMRCGHGYFHLLEVRPEKMRRIKDKGADKHATITRARRAGLDMLVYVNRYEGISTKSLEAALDQYTNDQIDAFTDAKFRRVFPEACDSYILLNMPEQNGRCADGDQPVFSEIACYHGLESAKLGWLEQVQLRGKTGPKPPAAELSFEKWIGHKSPLIVREEYHNDQEIKWIEACEDALVIANYRVDFEAPDVPGLVSKELYVEDGLRFISAPNALLVRDAETEELLGGIARGVVTVFPEARGRGIARALHICAEETRCINLKPTYFSQGGYASRKSAHRALCARALERGDLVAKVNLEAYTLERPATEVEPQF</sequence>
<name>A0A0F9UBC1_9ZZZZ</name>
<comment type="caution">
    <text evidence="1">The sequence shown here is derived from an EMBL/GenBank/DDBJ whole genome shotgun (WGS) entry which is preliminary data.</text>
</comment>
<organism evidence="1">
    <name type="scientific">marine sediment metagenome</name>
    <dbReference type="NCBI Taxonomy" id="412755"/>
    <lineage>
        <taxon>unclassified sequences</taxon>
        <taxon>metagenomes</taxon>
        <taxon>ecological metagenomes</taxon>
    </lineage>
</organism>
<reference evidence="1" key="1">
    <citation type="journal article" date="2015" name="Nature">
        <title>Complex archaea that bridge the gap between prokaryotes and eukaryotes.</title>
        <authorList>
            <person name="Spang A."/>
            <person name="Saw J.H."/>
            <person name="Jorgensen S.L."/>
            <person name="Zaremba-Niedzwiedzka K."/>
            <person name="Martijn J."/>
            <person name="Lind A.E."/>
            <person name="van Eijk R."/>
            <person name="Schleper C."/>
            <person name="Guy L."/>
            <person name="Ettema T.J."/>
        </authorList>
    </citation>
    <scope>NUCLEOTIDE SEQUENCE</scope>
</reference>
<proteinExistence type="predicted"/>
<protein>
    <submittedName>
        <fullName evidence="1">Uncharacterized protein</fullName>
    </submittedName>
</protein>
<gene>
    <name evidence="1" type="ORF">LCGC14_0228440</name>
</gene>
<dbReference type="AlphaFoldDB" id="A0A0F9UBC1"/>